<dbReference type="InterPro" id="IPR002401">
    <property type="entry name" value="Cyt_P450_E_grp-I"/>
</dbReference>
<gene>
    <name evidence="6" type="ORF">HHK36_009835</name>
</gene>
<keyword evidence="4" id="KW-0408">Iron</keyword>
<dbReference type="InterPro" id="IPR050651">
    <property type="entry name" value="Plant_Cytochrome_P450_Monoox"/>
</dbReference>
<comment type="caution">
    <text evidence="6">The sequence shown here is derived from an EMBL/GenBank/DDBJ whole genome shotgun (WGS) entry which is preliminary data.</text>
</comment>
<keyword evidence="2" id="KW-0479">Metal-binding</keyword>
<dbReference type="InterPro" id="IPR036396">
    <property type="entry name" value="Cyt_P450_sf"/>
</dbReference>
<dbReference type="OMA" id="WIPNSFE"/>
<keyword evidence="3" id="KW-0560">Oxidoreductase</keyword>
<feature type="signal peptide" evidence="5">
    <location>
        <begin position="1"/>
        <end position="17"/>
    </location>
</feature>
<evidence type="ECO:0000313" key="7">
    <source>
        <dbReference type="Proteomes" id="UP000655225"/>
    </source>
</evidence>
<dbReference type="GO" id="GO:0020037">
    <property type="term" value="F:heme binding"/>
    <property type="evidence" value="ECO:0007669"/>
    <property type="project" value="InterPro"/>
</dbReference>
<feature type="chain" id="PRO_5032752985" description="Cytochrome P450" evidence="5">
    <location>
        <begin position="18"/>
        <end position="358"/>
    </location>
</feature>
<dbReference type="InterPro" id="IPR001128">
    <property type="entry name" value="Cyt_P450"/>
</dbReference>
<dbReference type="SUPFAM" id="SSF48264">
    <property type="entry name" value="Cytochrome P450"/>
    <property type="match status" value="1"/>
</dbReference>
<dbReference type="GO" id="GO:0016705">
    <property type="term" value="F:oxidoreductase activity, acting on paired donors, with incorporation or reduction of molecular oxygen"/>
    <property type="evidence" value="ECO:0007669"/>
    <property type="project" value="InterPro"/>
</dbReference>
<evidence type="ECO:0000256" key="5">
    <source>
        <dbReference type="SAM" id="SignalP"/>
    </source>
</evidence>
<name>A0A834ZFX3_TETSI</name>
<evidence type="ECO:0000256" key="2">
    <source>
        <dbReference type="ARBA" id="ARBA00022723"/>
    </source>
</evidence>
<dbReference type="PRINTS" id="PR00463">
    <property type="entry name" value="EP450I"/>
</dbReference>
<dbReference type="OrthoDB" id="1055148at2759"/>
<dbReference type="Gene3D" id="1.10.630.10">
    <property type="entry name" value="Cytochrome P450"/>
    <property type="match status" value="1"/>
</dbReference>
<evidence type="ECO:0000256" key="4">
    <source>
        <dbReference type="ARBA" id="ARBA00023004"/>
    </source>
</evidence>
<keyword evidence="7" id="KW-1185">Reference proteome</keyword>
<proteinExistence type="predicted"/>
<accession>A0A834ZFX3</accession>
<organism evidence="6 7">
    <name type="scientific">Tetracentron sinense</name>
    <name type="common">Spur-leaf</name>
    <dbReference type="NCBI Taxonomy" id="13715"/>
    <lineage>
        <taxon>Eukaryota</taxon>
        <taxon>Viridiplantae</taxon>
        <taxon>Streptophyta</taxon>
        <taxon>Embryophyta</taxon>
        <taxon>Tracheophyta</taxon>
        <taxon>Spermatophyta</taxon>
        <taxon>Magnoliopsida</taxon>
        <taxon>Trochodendrales</taxon>
        <taxon>Trochodendraceae</taxon>
        <taxon>Tetracentron</taxon>
    </lineage>
</organism>
<dbReference type="Pfam" id="PF00067">
    <property type="entry name" value="p450"/>
    <property type="match status" value="1"/>
</dbReference>
<keyword evidence="1" id="KW-0349">Heme</keyword>
<dbReference type="Proteomes" id="UP000655225">
    <property type="component" value="Unassembled WGS sequence"/>
</dbReference>
<evidence type="ECO:0008006" key="8">
    <source>
        <dbReference type="Google" id="ProtNLM"/>
    </source>
</evidence>
<evidence type="ECO:0000256" key="1">
    <source>
        <dbReference type="ARBA" id="ARBA00022617"/>
    </source>
</evidence>
<protein>
    <recommendedName>
        <fullName evidence="8">Cytochrome P450</fullName>
    </recommendedName>
</protein>
<dbReference type="PANTHER" id="PTHR47947">
    <property type="entry name" value="CYTOCHROME P450 82C3-RELATED"/>
    <property type="match status" value="1"/>
</dbReference>
<reference evidence="6 7" key="1">
    <citation type="submission" date="2020-04" db="EMBL/GenBank/DDBJ databases">
        <title>Plant Genome Project.</title>
        <authorList>
            <person name="Zhang R.-G."/>
        </authorList>
    </citation>
    <scope>NUCLEOTIDE SEQUENCE [LARGE SCALE GENOMIC DNA]</scope>
    <source>
        <strain evidence="6">YNK0</strain>
        <tissue evidence="6">Leaf</tissue>
    </source>
</reference>
<evidence type="ECO:0000256" key="3">
    <source>
        <dbReference type="ARBA" id="ARBA00023002"/>
    </source>
</evidence>
<dbReference type="PANTHER" id="PTHR47947:SF13">
    <property type="entry name" value="CYTOCHROME P450, FAMILY 81, SUBFAMILY K, POLYPEPTIDE 1-RELATED"/>
    <property type="match status" value="1"/>
</dbReference>
<dbReference type="EMBL" id="JABCRI010000006">
    <property type="protein sequence ID" value="KAF8404940.1"/>
    <property type="molecule type" value="Genomic_DNA"/>
</dbReference>
<dbReference type="GO" id="GO:0004497">
    <property type="term" value="F:monooxygenase activity"/>
    <property type="evidence" value="ECO:0007669"/>
    <property type="project" value="InterPro"/>
</dbReference>
<dbReference type="GO" id="GO:0005506">
    <property type="term" value="F:iron ion binding"/>
    <property type="evidence" value="ECO:0007669"/>
    <property type="project" value="InterPro"/>
</dbReference>
<evidence type="ECO:0000313" key="6">
    <source>
        <dbReference type="EMBL" id="KAF8404940.1"/>
    </source>
</evidence>
<keyword evidence="5" id="KW-0732">Signal</keyword>
<sequence>MLIFYFLALFFSFLLLSNLLKKKKNLPPSPLTLPILGHLHLLKKPLPQTLQTLSAHYGPILFLRLGFRPVLLVSSPSAVEECFTKNDIIFANRPPLIAGKHLGYNHTTLEWAPYGHHWRHLRRIATVEIFSSNSLQTSSGIRSEEVRHMIRQLFQRSSDDRFQHLEFKSKFFELTFNIMMRMVAGKRYFDGEVANMEEARRSQEVLKETFFPSKLMNLSDFFPVLKWVGYQGPKWLIRMKRKKDSFLQALIDECRSIKTARDGSEKEKTLIGILLSLQEAEPEYYTDEIIKGIIAKQQLDGLAMRMVALAVGALVQCFDWEESVDMNEEGAGIILPSDKLATAMYRPRQTMTKVFSEI</sequence>
<dbReference type="AlphaFoldDB" id="A0A834ZFX3"/>